<protein>
    <submittedName>
        <fullName evidence="5">AraC family transcriptional regulator</fullName>
    </submittedName>
</protein>
<dbReference type="PANTHER" id="PTHR43280">
    <property type="entry name" value="ARAC-FAMILY TRANSCRIPTIONAL REGULATOR"/>
    <property type="match status" value="1"/>
</dbReference>
<dbReference type="GO" id="GO:0043565">
    <property type="term" value="F:sequence-specific DNA binding"/>
    <property type="evidence" value="ECO:0007669"/>
    <property type="project" value="InterPro"/>
</dbReference>
<dbReference type="InterPro" id="IPR037923">
    <property type="entry name" value="HTH-like"/>
</dbReference>
<evidence type="ECO:0000256" key="1">
    <source>
        <dbReference type="ARBA" id="ARBA00023015"/>
    </source>
</evidence>
<feature type="domain" description="HTH araC/xylS-type" evidence="4">
    <location>
        <begin position="179"/>
        <end position="278"/>
    </location>
</feature>
<evidence type="ECO:0000259" key="4">
    <source>
        <dbReference type="PROSITE" id="PS01124"/>
    </source>
</evidence>
<dbReference type="Gene3D" id="1.10.10.60">
    <property type="entry name" value="Homeodomain-like"/>
    <property type="match status" value="2"/>
</dbReference>
<dbReference type="InterPro" id="IPR018060">
    <property type="entry name" value="HTH_AraC"/>
</dbReference>
<accession>A0A9D1P512</accession>
<evidence type="ECO:0000313" key="5">
    <source>
        <dbReference type="EMBL" id="HIV26437.1"/>
    </source>
</evidence>
<sequence>MNQVQQAFYVPKEEERGGSMYLTWAGLRVCDAQHFVGPRILPNYKAVLVVCGNGYIELEGRTVRLGKGDLFFLFPNVKHHYYADPQNPWVLQWFTYNGGNAQSIMNSLRISEKSPVLHSCMARPLMTCMELILDCMKGSQARPYGMLGYAYQFFDEISRVPAHALPAQDHALDRQEMLQRVLIFIDMNYASTDISVEMLCEQMHYSRSFFSHFFKSVAGVSLPEYINQKRVRQAQALMRSTNMTNAEIARSVGYTDPAYFMKQFKRLVGCTPREYVQAMPQAPDARVEECTPGH</sequence>
<keyword evidence="1" id="KW-0805">Transcription regulation</keyword>
<comment type="caution">
    <text evidence="5">The sequence shown here is derived from an EMBL/GenBank/DDBJ whole genome shotgun (WGS) entry which is preliminary data.</text>
</comment>
<dbReference type="InterPro" id="IPR009057">
    <property type="entry name" value="Homeodomain-like_sf"/>
</dbReference>
<dbReference type="Proteomes" id="UP000886884">
    <property type="component" value="Unassembled WGS sequence"/>
</dbReference>
<gene>
    <name evidence="5" type="ORF">IAA64_00585</name>
</gene>
<dbReference type="Gene3D" id="2.60.120.280">
    <property type="entry name" value="Regulatory protein AraC"/>
    <property type="match status" value="1"/>
</dbReference>
<dbReference type="PROSITE" id="PS01124">
    <property type="entry name" value="HTH_ARAC_FAMILY_2"/>
    <property type="match status" value="1"/>
</dbReference>
<dbReference type="SMART" id="SM00342">
    <property type="entry name" value="HTH_ARAC"/>
    <property type="match status" value="1"/>
</dbReference>
<dbReference type="PANTHER" id="PTHR43280:SF28">
    <property type="entry name" value="HTH-TYPE TRANSCRIPTIONAL ACTIVATOR RHAS"/>
    <property type="match status" value="1"/>
</dbReference>
<dbReference type="AlphaFoldDB" id="A0A9D1P512"/>
<dbReference type="GO" id="GO:0003700">
    <property type="term" value="F:DNA-binding transcription factor activity"/>
    <property type="evidence" value="ECO:0007669"/>
    <property type="project" value="InterPro"/>
</dbReference>
<proteinExistence type="predicted"/>
<reference evidence="5" key="2">
    <citation type="journal article" date="2021" name="PeerJ">
        <title>Extensive microbial diversity within the chicken gut microbiome revealed by metagenomics and culture.</title>
        <authorList>
            <person name="Gilroy R."/>
            <person name="Ravi A."/>
            <person name="Getino M."/>
            <person name="Pursley I."/>
            <person name="Horton D.L."/>
            <person name="Alikhan N.F."/>
            <person name="Baker D."/>
            <person name="Gharbi K."/>
            <person name="Hall N."/>
            <person name="Watson M."/>
            <person name="Adriaenssens E.M."/>
            <person name="Foster-Nyarko E."/>
            <person name="Jarju S."/>
            <person name="Secka A."/>
            <person name="Antonio M."/>
            <person name="Oren A."/>
            <person name="Chaudhuri R.R."/>
            <person name="La Ragione R."/>
            <person name="Hildebrand F."/>
            <person name="Pallen M.J."/>
        </authorList>
    </citation>
    <scope>NUCLEOTIDE SEQUENCE</scope>
    <source>
        <strain evidence="5">CHK183-6373</strain>
    </source>
</reference>
<keyword evidence="3" id="KW-0804">Transcription</keyword>
<evidence type="ECO:0000256" key="3">
    <source>
        <dbReference type="ARBA" id="ARBA00023163"/>
    </source>
</evidence>
<keyword evidence="2" id="KW-0238">DNA-binding</keyword>
<dbReference type="EMBL" id="DVOT01000012">
    <property type="protein sequence ID" value="HIV26437.1"/>
    <property type="molecule type" value="Genomic_DNA"/>
</dbReference>
<reference evidence="5" key="1">
    <citation type="submission" date="2020-10" db="EMBL/GenBank/DDBJ databases">
        <authorList>
            <person name="Gilroy R."/>
        </authorList>
    </citation>
    <scope>NUCLEOTIDE SEQUENCE</scope>
    <source>
        <strain evidence="5">CHK183-6373</strain>
    </source>
</reference>
<organism evidence="5 6">
    <name type="scientific">Candidatus Ornithocaccomicrobium faecavium</name>
    <dbReference type="NCBI Taxonomy" id="2840890"/>
    <lineage>
        <taxon>Bacteria</taxon>
        <taxon>Bacillati</taxon>
        <taxon>Bacillota</taxon>
        <taxon>Clostridia</taxon>
        <taxon>Candidatus Ornithocaccomicrobium</taxon>
    </lineage>
</organism>
<evidence type="ECO:0000313" key="6">
    <source>
        <dbReference type="Proteomes" id="UP000886884"/>
    </source>
</evidence>
<dbReference type="SUPFAM" id="SSF46689">
    <property type="entry name" value="Homeodomain-like"/>
    <property type="match status" value="2"/>
</dbReference>
<evidence type="ECO:0000256" key="2">
    <source>
        <dbReference type="ARBA" id="ARBA00023125"/>
    </source>
</evidence>
<dbReference type="Pfam" id="PF02311">
    <property type="entry name" value="AraC_binding"/>
    <property type="match status" value="1"/>
</dbReference>
<dbReference type="Pfam" id="PF12833">
    <property type="entry name" value="HTH_18"/>
    <property type="match status" value="1"/>
</dbReference>
<name>A0A9D1P512_9FIRM</name>
<dbReference type="SUPFAM" id="SSF51215">
    <property type="entry name" value="Regulatory protein AraC"/>
    <property type="match status" value="1"/>
</dbReference>
<dbReference type="InterPro" id="IPR003313">
    <property type="entry name" value="AraC-bd"/>
</dbReference>
<dbReference type="CDD" id="cd06986">
    <property type="entry name" value="cupin_MmsR-like_N"/>
    <property type="match status" value="1"/>
</dbReference>